<dbReference type="InterPro" id="IPR043129">
    <property type="entry name" value="ATPase_NBD"/>
</dbReference>
<name>A0AAD8I3A5_9APIA</name>
<dbReference type="InterPro" id="IPR004000">
    <property type="entry name" value="Actin"/>
</dbReference>
<sequence length="107" mass="12343">MTQIMFESFNVPAMSFSVIVLDSCDGVSYTVLINEGYALSYAILRLDLAERDRTDSLMKILTERGYMFTTTTEQEIVCDMYEKLAYVSLDYEQELETSKRAIKVEHI</sequence>
<evidence type="ECO:0000313" key="3">
    <source>
        <dbReference type="Proteomes" id="UP001237642"/>
    </source>
</evidence>
<proteinExistence type="predicted"/>
<dbReference type="Proteomes" id="UP001237642">
    <property type="component" value="Unassembled WGS sequence"/>
</dbReference>
<reference evidence="1" key="2">
    <citation type="submission" date="2023-05" db="EMBL/GenBank/DDBJ databases">
        <authorList>
            <person name="Schelkunov M.I."/>
        </authorList>
    </citation>
    <scope>NUCLEOTIDE SEQUENCE</scope>
    <source>
        <strain evidence="1">Hsosn_3</strain>
        <tissue evidence="1">Leaf</tissue>
    </source>
</reference>
<accession>A0AAD8I3A5</accession>
<dbReference type="EMBL" id="JAUIZM010000007">
    <property type="protein sequence ID" value="KAK1377295.1"/>
    <property type="molecule type" value="Genomic_DNA"/>
</dbReference>
<dbReference type="PANTHER" id="PTHR11937">
    <property type="entry name" value="ACTIN"/>
    <property type="match status" value="1"/>
</dbReference>
<evidence type="ECO:0000313" key="2">
    <source>
        <dbReference type="EMBL" id="KAK1377295.1"/>
    </source>
</evidence>
<protein>
    <submittedName>
        <fullName evidence="1">Uncharacterized protein</fullName>
    </submittedName>
</protein>
<gene>
    <name evidence="1" type="ORF">POM88_033455</name>
    <name evidence="2" type="ORF">POM88_033488</name>
</gene>
<dbReference type="EMBL" id="JAUIZM010000007">
    <property type="protein sequence ID" value="KAK1377262.1"/>
    <property type="molecule type" value="Genomic_DNA"/>
</dbReference>
<dbReference type="AlphaFoldDB" id="A0AAD8I3A5"/>
<evidence type="ECO:0000313" key="1">
    <source>
        <dbReference type="EMBL" id="KAK1377262.1"/>
    </source>
</evidence>
<reference evidence="1" key="1">
    <citation type="submission" date="2023-02" db="EMBL/GenBank/DDBJ databases">
        <title>Genome of toxic invasive species Heracleum sosnowskyi carries increased number of genes despite the absence of recent whole-genome duplications.</title>
        <authorList>
            <person name="Schelkunov M."/>
            <person name="Shtratnikova V."/>
            <person name="Makarenko M."/>
            <person name="Klepikova A."/>
            <person name="Omelchenko D."/>
            <person name="Novikova G."/>
            <person name="Obukhova E."/>
            <person name="Bogdanov V."/>
            <person name="Penin A."/>
            <person name="Logacheva M."/>
        </authorList>
    </citation>
    <scope>NUCLEOTIDE SEQUENCE</scope>
    <source>
        <strain evidence="1">Hsosn_3</strain>
        <tissue evidence="1">Leaf</tissue>
    </source>
</reference>
<dbReference type="Gene3D" id="3.90.640.10">
    <property type="entry name" value="Actin, Chain A, domain 4"/>
    <property type="match status" value="1"/>
</dbReference>
<keyword evidence="3" id="KW-1185">Reference proteome</keyword>
<organism evidence="1 3">
    <name type="scientific">Heracleum sosnowskyi</name>
    <dbReference type="NCBI Taxonomy" id="360622"/>
    <lineage>
        <taxon>Eukaryota</taxon>
        <taxon>Viridiplantae</taxon>
        <taxon>Streptophyta</taxon>
        <taxon>Embryophyta</taxon>
        <taxon>Tracheophyta</taxon>
        <taxon>Spermatophyta</taxon>
        <taxon>Magnoliopsida</taxon>
        <taxon>eudicotyledons</taxon>
        <taxon>Gunneridae</taxon>
        <taxon>Pentapetalae</taxon>
        <taxon>asterids</taxon>
        <taxon>campanulids</taxon>
        <taxon>Apiales</taxon>
        <taxon>Apiaceae</taxon>
        <taxon>Apioideae</taxon>
        <taxon>apioid superclade</taxon>
        <taxon>Tordylieae</taxon>
        <taxon>Tordyliinae</taxon>
        <taxon>Heracleum</taxon>
    </lineage>
</organism>
<comment type="caution">
    <text evidence="1">The sequence shown here is derived from an EMBL/GenBank/DDBJ whole genome shotgun (WGS) entry which is preliminary data.</text>
</comment>
<dbReference type="SUPFAM" id="SSF53067">
    <property type="entry name" value="Actin-like ATPase domain"/>
    <property type="match status" value="1"/>
</dbReference>